<evidence type="ECO:0000256" key="2">
    <source>
        <dbReference type="ARBA" id="ARBA00006143"/>
    </source>
</evidence>
<keyword evidence="3 6" id="KW-0812">Transmembrane</keyword>
<feature type="transmembrane region" description="Helical" evidence="6">
    <location>
        <begin position="210"/>
        <end position="231"/>
    </location>
</feature>
<sequence length="240" mass="25694">MNPTQISLGIAFIAGLASFLSPCVLPLVPIYLAQLVGPSVYQASNTQQTISTRLATFLHAATFVLGFTIAFVALGATASTLGSFLRDHLTILRQAGGIIMVLFGLHLTGLLNIPFLNQQKRITFIPEHPGYPASLLMGLVFGIAWTPCITPILAGILILAANTTTLQHGVGLLLIYSLGLGVPFLLLGLGVNQMSRALKWFKPHLSKIEIGTGILMMIVGCMIFFNVLTYINSLFNTGVN</sequence>
<dbReference type="PANTHER" id="PTHR31272">
    <property type="entry name" value="CYTOCHROME C-TYPE BIOGENESIS PROTEIN HI_1454-RELATED"/>
    <property type="match status" value="1"/>
</dbReference>
<comment type="similarity">
    <text evidence="2">Belongs to the DsbD family.</text>
</comment>
<evidence type="ECO:0000256" key="1">
    <source>
        <dbReference type="ARBA" id="ARBA00004141"/>
    </source>
</evidence>
<feature type="transmembrane region" description="Helical" evidence="6">
    <location>
        <begin position="6"/>
        <end position="33"/>
    </location>
</feature>
<dbReference type="PANTHER" id="PTHR31272:SF4">
    <property type="entry name" value="CYTOCHROME C-TYPE BIOGENESIS PROTEIN HI_1454-RELATED"/>
    <property type="match status" value="1"/>
</dbReference>
<feature type="transmembrane region" description="Helical" evidence="6">
    <location>
        <begin position="54"/>
        <end position="75"/>
    </location>
</feature>
<evidence type="ECO:0000313" key="8">
    <source>
        <dbReference type="EMBL" id="GHO86205.1"/>
    </source>
</evidence>
<name>A0ABQ3VK89_9CHLR</name>
<keyword evidence="4 6" id="KW-1133">Transmembrane helix</keyword>
<evidence type="ECO:0000256" key="4">
    <source>
        <dbReference type="ARBA" id="ARBA00022989"/>
    </source>
</evidence>
<dbReference type="Pfam" id="PF02683">
    <property type="entry name" value="DsbD_TM"/>
    <property type="match status" value="1"/>
</dbReference>
<keyword evidence="9" id="KW-1185">Reference proteome</keyword>
<feature type="domain" description="Cytochrome C biogenesis protein transmembrane" evidence="7">
    <location>
        <begin position="7"/>
        <end position="221"/>
    </location>
</feature>
<evidence type="ECO:0000256" key="3">
    <source>
        <dbReference type="ARBA" id="ARBA00022692"/>
    </source>
</evidence>
<evidence type="ECO:0000256" key="6">
    <source>
        <dbReference type="SAM" id="Phobius"/>
    </source>
</evidence>
<protein>
    <submittedName>
        <fullName evidence="8">Cytochrome C biogenesis protein CcdA</fullName>
    </submittedName>
</protein>
<evidence type="ECO:0000313" key="9">
    <source>
        <dbReference type="Proteomes" id="UP000635565"/>
    </source>
</evidence>
<comment type="subcellular location">
    <subcellularLocation>
        <location evidence="1">Membrane</location>
        <topology evidence="1">Multi-pass membrane protein</topology>
    </subcellularLocation>
</comment>
<keyword evidence="5 6" id="KW-0472">Membrane</keyword>
<gene>
    <name evidence="8" type="primary">ccdA</name>
    <name evidence="8" type="ORF">KSZ_42110</name>
</gene>
<dbReference type="RefSeq" id="WP_201363858.1">
    <property type="nucleotide sequence ID" value="NZ_BNJJ01000011.1"/>
</dbReference>
<dbReference type="InterPro" id="IPR051790">
    <property type="entry name" value="Cytochrome_c-biogenesis_DsbD"/>
</dbReference>
<evidence type="ECO:0000259" key="7">
    <source>
        <dbReference type="Pfam" id="PF02683"/>
    </source>
</evidence>
<dbReference type="InterPro" id="IPR003834">
    <property type="entry name" value="Cyt_c_assmbl_TM_dom"/>
</dbReference>
<accession>A0ABQ3VK89</accession>
<feature type="transmembrane region" description="Helical" evidence="6">
    <location>
        <begin position="166"/>
        <end position="189"/>
    </location>
</feature>
<dbReference type="EMBL" id="BNJJ01000011">
    <property type="protein sequence ID" value="GHO86205.1"/>
    <property type="molecule type" value="Genomic_DNA"/>
</dbReference>
<comment type="caution">
    <text evidence="8">The sequence shown here is derived from an EMBL/GenBank/DDBJ whole genome shotgun (WGS) entry which is preliminary data.</text>
</comment>
<feature type="transmembrane region" description="Helical" evidence="6">
    <location>
        <begin position="95"/>
        <end position="115"/>
    </location>
</feature>
<feature type="transmembrane region" description="Helical" evidence="6">
    <location>
        <begin position="135"/>
        <end position="160"/>
    </location>
</feature>
<dbReference type="Proteomes" id="UP000635565">
    <property type="component" value="Unassembled WGS sequence"/>
</dbReference>
<proteinExistence type="inferred from homology"/>
<organism evidence="8 9">
    <name type="scientific">Dictyobacter formicarum</name>
    <dbReference type="NCBI Taxonomy" id="2778368"/>
    <lineage>
        <taxon>Bacteria</taxon>
        <taxon>Bacillati</taxon>
        <taxon>Chloroflexota</taxon>
        <taxon>Ktedonobacteria</taxon>
        <taxon>Ktedonobacterales</taxon>
        <taxon>Dictyobacteraceae</taxon>
        <taxon>Dictyobacter</taxon>
    </lineage>
</organism>
<reference evidence="8 9" key="1">
    <citation type="journal article" date="2021" name="Int. J. Syst. Evol. Microbiol.">
        <title>Reticulibacter mediterranei gen. nov., sp. nov., within the new family Reticulibacteraceae fam. nov., and Ktedonospora formicarum gen. nov., sp. nov., Ktedonobacter robiniae sp. nov., Dictyobacter formicarum sp. nov. and Dictyobacter arantiisoli sp. nov., belonging to the class Ktedonobacteria.</title>
        <authorList>
            <person name="Yabe S."/>
            <person name="Zheng Y."/>
            <person name="Wang C.M."/>
            <person name="Sakai Y."/>
            <person name="Abe K."/>
            <person name="Yokota A."/>
            <person name="Donadio S."/>
            <person name="Cavaletti L."/>
            <person name="Monciardini P."/>
        </authorList>
    </citation>
    <scope>NUCLEOTIDE SEQUENCE [LARGE SCALE GENOMIC DNA]</scope>
    <source>
        <strain evidence="8 9">SOSP1-9</strain>
    </source>
</reference>
<evidence type="ECO:0000256" key="5">
    <source>
        <dbReference type="ARBA" id="ARBA00023136"/>
    </source>
</evidence>